<keyword evidence="3" id="KW-0804">Transcription</keyword>
<dbReference type="PROSITE" id="PS50977">
    <property type="entry name" value="HTH_TETR_2"/>
    <property type="match status" value="1"/>
</dbReference>
<evidence type="ECO:0000256" key="3">
    <source>
        <dbReference type="ARBA" id="ARBA00023163"/>
    </source>
</evidence>
<feature type="domain" description="HTH tetR-type" evidence="5">
    <location>
        <begin position="23"/>
        <end position="83"/>
    </location>
</feature>
<keyword evidence="1" id="KW-0805">Transcription regulation</keyword>
<evidence type="ECO:0000256" key="4">
    <source>
        <dbReference type="PROSITE-ProRule" id="PRU00335"/>
    </source>
</evidence>
<organism evidence="6 7">
    <name type="scientific">Kitasatospora nipponensis</name>
    <dbReference type="NCBI Taxonomy" id="258049"/>
    <lineage>
        <taxon>Bacteria</taxon>
        <taxon>Bacillati</taxon>
        <taxon>Actinomycetota</taxon>
        <taxon>Actinomycetes</taxon>
        <taxon>Kitasatosporales</taxon>
        <taxon>Streptomycetaceae</taxon>
        <taxon>Kitasatospora</taxon>
    </lineage>
</organism>
<dbReference type="InterPro" id="IPR050109">
    <property type="entry name" value="HTH-type_TetR-like_transc_reg"/>
</dbReference>
<evidence type="ECO:0000256" key="1">
    <source>
        <dbReference type="ARBA" id="ARBA00023015"/>
    </source>
</evidence>
<gene>
    <name evidence="6" type="ORF">GCM10009665_63240</name>
</gene>
<dbReference type="EMBL" id="BAAALF010000169">
    <property type="protein sequence ID" value="GAA1265356.1"/>
    <property type="molecule type" value="Genomic_DNA"/>
</dbReference>
<dbReference type="PANTHER" id="PTHR30055">
    <property type="entry name" value="HTH-TYPE TRANSCRIPTIONAL REGULATOR RUTR"/>
    <property type="match status" value="1"/>
</dbReference>
<evidence type="ECO:0000259" key="5">
    <source>
        <dbReference type="PROSITE" id="PS50977"/>
    </source>
</evidence>
<evidence type="ECO:0000313" key="7">
    <source>
        <dbReference type="Proteomes" id="UP001500037"/>
    </source>
</evidence>
<evidence type="ECO:0000313" key="6">
    <source>
        <dbReference type="EMBL" id="GAA1265356.1"/>
    </source>
</evidence>
<dbReference type="Proteomes" id="UP001500037">
    <property type="component" value="Unassembled WGS sequence"/>
</dbReference>
<dbReference type="SUPFAM" id="SSF46689">
    <property type="entry name" value="Homeodomain-like"/>
    <property type="match status" value="1"/>
</dbReference>
<keyword evidence="7" id="KW-1185">Reference proteome</keyword>
<feature type="DNA-binding region" description="H-T-H motif" evidence="4">
    <location>
        <begin position="46"/>
        <end position="65"/>
    </location>
</feature>
<name>A0ABN1WTT8_9ACTN</name>
<dbReference type="PANTHER" id="PTHR30055:SF151">
    <property type="entry name" value="TRANSCRIPTIONAL REGULATORY PROTEIN"/>
    <property type="match status" value="1"/>
</dbReference>
<dbReference type="Gene3D" id="1.10.10.60">
    <property type="entry name" value="Homeodomain-like"/>
    <property type="match status" value="1"/>
</dbReference>
<dbReference type="RefSeq" id="WP_344445533.1">
    <property type="nucleotide sequence ID" value="NZ_BAAALF010000169.1"/>
</dbReference>
<evidence type="ECO:0000256" key="2">
    <source>
        <dbReference type="ARBA" id="ARBA00023125"/>
    </source>
</evidence>
<dbReference type="InterPro" id="IPR001647">
    <property type="entry name" value="HTH_TetR"/>
</dbReference>
<protein>
    <submittedName>
        <fullName evidence="6">TetR/AcrR family transcriptional regulator C-terminal domain-containing protein</fullName>
    </submittedName>
</protein>
<keyword evidence="2 4" id="KW-0238">DNA-binding</keyword>
<dbReference type="InterPro" id="IPR036271">
    <property type="entry name" value="Tet_transcr_reg_TetR-rel_C_sf"/>
</dbReference>
<comment type="caution">
    <text evidence="6">The sequence shown here is derived from an EMBL/GenBank/DDBJ whole genome shotgun (WGS) entry which is preliminary data.</text>
</comment>
<sequence length="236" mass="25636">MAEEKTGPELVWSRERRAPGRQAMTLERIVAVSITITDAEGLDALSMRRVAADLDSGTTSLYRHVAGRDELLDLMIDAVQGEEPPPPPSGDWRADLLAVARRMRAALLRHPWLGAVMSTRPALGPNALRQIDGSLAAAGGLTSDITLASDVVVVLTQYVFGAVSRELSEQEVQRRTGQSEDEWRRSIAPYIGEVIGSGAYPQFARRVIEAQEHSFEELFEFGLGCLLDGIAGRVAG</sequence>
<proteinExistence type="predicted"/>
<accession>A0ABN1WTT8</accession>
<dbReference type="Pfam" id="PF02909">
    <property type="entry name" value="TetR_C_1"/>
    <property type="match status" value="1"/>
</dbReference>
<dbReference type="InterPro" id="IPR009057">
    <property type="entry name" value="Homeodomain-like_sf"/>
</dbReference>
<reference evidence="6 7" key="1">
    <citation type="journal article" date="2019" name="Int. J. Syst. Evol. Microbiol.">
        <title>The Global Catalogue of Microorganisms (GCM) 10K type strain sequencing project: providing services to taxonomists for standard genome sequencing and annotation.</title>
        <authorList>
            <consortium name="The Broad Institute Genomics Platform"/>
            <consortium name="The Broad Institute Genome Sequencing Center for Infectious Disease"/>
            <person name="Wu L."/>
            <person name="Ma J."/>
        </authorList>
    </citation>
    <scope>NUCLEOTIDE SEQUENCE [LARGE SCALE GENOMIC DNA]</scope>
    <source>
        <strain evidence="6 7">JCM 13004</strain>
    </source>
</reference>
<dbReference type="SUPFAM" id="SSF48498">
    <property type="entry name" value="Tetracyclin repressor-like, C-terminal domain"/>
    <property type="match status" value="1"/>
</dbReference>
<dbReference type="InterPro" id="IPR004111">
    <property type="entry name" value="Repressor_TetR_C"/>
</dbReference>
<dbReference type="Gene3D" id="1.10.357.10">
    <property type="entry name" value="Tetracycline Repressor, domain 2"/>
    <property type="match status" value="1"/>
</dbReference>